<name>A0ABY7BAA3_9PSEU</name>
<reference evidence="5" key="1">
    <citation type="submission" date="2022-11" db="EMBL/GenBank/DDBJ databases">
        <authorList>
            <person name="Mo P."/>
        </authorList>
    </citation>
    <scope>NUCLEOTIDE SEQUENCE</scope>
    <source>
        <strain evidence="5">HUAS 11-8</strain>
    </source>
</reference>
<evidence type="ECO:0000256" key="1">
    <source>
        <dbReference type="ARBA" id="ARBA00004496"/>
    </source>
</evidence>
<evidence type="ECO:0000313" key="5">
    <source>
        <dbReference type="EMBL" id="WAL69281.1"/>
    </source>
</evidence>
<gene>
    <name evidence="5" type="ORF">ORV05_16410</name>
</gene>
<sequence length="280" mass="30561">MANRFDFTLDTVEASILGRAMDVDVRQFPLRIGNTTLDPVRYARLGKQVYLAMEERGLSVSGELHSQVRLAFELLGRHHLSVAVSGTDKRTGDIALLAVTDGAQALLIAQLDEENVLRWVLFPDDELVDVLVSALPQTPAAPGGPLTVRQEATRELSAMAARRQAEEEFDEEETEAFGSLQVGELVEPGTAPRGFRANDEELLTEVLSAPRLGGGYFVATGRTRHGERRTGTPLTWLDTEDGRYLVETSTDQSGTMTARYSPATSAQTAGAVQRLISEVY</sequence>
<evidence type="ECO:0000256" key="3">
    <source>
        <dbReference type="ARBA" id="ARBA00022490"/>
    </source>
</evidence>
<proteinExistence type="inferred from homology"/>
<protein>
    <submittedName>
        <fullName evidence="5">ESX secretion-associated protein EspG</fullName>
    </submittedName>
</protein>
<keyword evidence="6" id="KW-1185">Reference proteome</keyword>
<dbReference type="InterPro" id="IPR025734">
    <property type="entry name" value="EspG"/>
</dbReference>
<dbReference type="Pfam" id="PF14011">
    <property type="entry name" value="ESX-1_EspG"/>
    <property type="match status" value="1"/>
</dbReference>
<dbReference type="RefSeq" id="WP_268759368.1">
    <property type="nucleotide sequence ID" value="NZ_CP113836.1"/>
</dbReference>
<comment type="subcellular location">
    <subcellularLocation>
        <location evidence="1">Cytoplasm</location>
    </subcellularLocation>
</comment>
<evidence type="ECO:0000313" key="6">
    <source>
        <dbReference type="Proteomes" id="UP001163203"/>
    </source>
</evidence>
<dbReference type="Proteomes" id="UP001163203">
    <property type="component" value="Chromosome"/>
</dbReference>
<comment type="similarity">
    <text evidence="2">Belongs to the EspG family.</text>
</comment>
<dbReference type="EMBL" id="CP113836">
    <property type="protein sequence ID" value="WAL69281.1"/>
    <property type="molecule type" value="Genomic_DNA"/>
</dbReference>
<organism evidence="5 6">
    <name type="scientific">Amycolatopsis cynarae</name>
    <dbReference type="NCBI Taxonomy" id="2995223"/>
    <lineage>
        <taxon>Bacteria</taxon>
        <taxon>Bacillati</taxon>
        <taxon>Actinomycetota</taxon>
        <taxon>Actinomycetes</taxon>
        <taxon>Pseudonocardiales</taxon>
        <taxon>Pseudonocardiaceae</taxon>
        <taxon>Amycolatopsis</taxon>
    </lineage>
</organism>
<evidence type="ECO:0000256" key="4">
    <source>
        <dbReference type="ARBA" id="ARBA00023186"/>
    </source>
</evidence>
<keyword evidence="4" id="KW-0143">Chaperone</keyword>
<evidence type="ECO:0000256" key="2">
    <source>
        <dbReference type="ARBA" id="ARBA00006411"/>
    </source>
</evidence>
<accession>A0ABY7BAA3</accession>
<keyword evidence="3" id="KW-0963">Cytoplasm</keyword>